<dbReference type="EC" id="5.6.2.1" evidence="10"/>
<dbReference type="PATRIC" id="fig|1313304.3.peg.110"/>
<dbReference type="AlphaFoldDB" id="U7DCP0"/>
<evidence type="ECO:0000259" key="11">
    <source>
        <dbReference type="PROSITE" id="PS50880"/>
    </source>
</evidence>
<comment type="function">
    <text evidence="10">Releases the supercoiling and torsional tension of DNA, which is introduced during the DNA replication and transcription, by transiently cleaving and rejoining one strand of the DNA duplex. Introduces a single-strand break via transesterification at a target site in duplex DNA. The scissile phosphodiester is attacked by the catalytic tyrosine of the enzyme, resulting in the formation of a DNA-(5'-phosphotyrosyl)-enzyme intermediate and the expulsion of a 3'-OH DNA strand. The free DNA strand then undergoes passage around the unbroken strand, thus removing DNA supercoils. Finally, in the religation step, the DNA 3'-OH attacks the covalent intermediate to expel the active-site tyrosine and restore the DNA phosphodiester backbone.</text>
</comment>
<dbReference type="Pfam" id="PF01396">
    <property type="entry name" value="Zn_ribbon_Top1"/>
    <property type="match status" value="4"/>
</dbReference>
<keyword evidence="4" id="KW-0863">Zinc-finger</keyword>
<dbReference type="SMART" id="SM00493">
    <property type="entry name" value="TOPRIM"/>
    <property type="match status" value="1"/>
</dbReference>
<evidence type="ECO:0000256" key="3">
    <source>
        <dbReference type="ARBA" id="ARBA00022723"/>
    </source>
</evidence>
<feature type="site" description="Interaction with DNA" evidence="10">
    <location>
        <position position="300"/>
    </location>
</feature>
<dbReference type="EMBL" id="ASJR01000001">
    <property type="protein sequence ID" value="ERP39323.1"/>
    <property type="molecule type" value="Genomic_DNA"/>
</dbReference>
<keyword evidence="9 10" id="KW-0413">Isomerase</keyword>
<evidence type="ECO:0000256" key="6">
    <source>
        <dbReference type="ARBA" id="ARBA00022842"/>
    </source>
</evidence>
<dbReference type="Gene3D" id="2.70.20.10">
    <property type="entry name" value="Topoisomerase I, domain 3"/>
    <property type="match status" value="1"/>
</dbReference>
<feature type="site" description="Interaction with DNA" evidence="10">
    <location>
        <position position="139"/>
    </location>
</feature>
<dbReference type="GO" id="GO:0003677">
    <property type="term" value="F:DNA binding"/>
    <property type="evidence" value="ECO:0007669"/>
    <property type="project" value="UniProtKB-KW"/>
</dbReference>
<evidence type="ECO:0000313" key="14">
    <source>
        <dbReference type="Proteomes" id="UP000017148"/>
    </source>
</evidence>
<dbReference type="eggNOG" id="COG0550">
    <property type="taxonomic scope" value="Bacteria"/>
</dbReference>
<dbReference type="InterPro" id="IPR034149">
    <property type="entry name" value="TOPRIM_TopoI"/>
</dbReference>
<dbReference type="PROSITE" id="PS50880">
    <property type="entry name" value="TOPRIM"/>
    <property type="match status" value="1"/>
</dbReference>
<dbReference type="Gene3D" id="3.30.65.10">
    <property type="entry name" value="Bacterial Topoisomerase I, domain 1"/>
    <property type="match status" value="3"/>
</dbReference>
<feature type="domain" description="Topo IA-type catalytic" evidence="12">
    <location>
        <begin position="129"/>
        <end position="561"/>
    </location>
</feature>
<dbReference type="InterPro" id="IPR003601">
    <property type="entry name" value="Topo_IA_2"/>
</dbReference>
<keyword evidence="6" id="KW-0460">Magnesium</keyword>
<feature type="site" description="Interaction with DNA" evidence="10">
    <location>
        <position position="143"/>
    </location>
</feature>
<feature type="site" description="Interaction with DNA" evidence="10">
    <location>
        <position position="148"/>
    </location>
</feature>
<keyword evidence="3" id="KW-0479">Metal-binding</keyword>
<dbReference type="InterPro" id="IPR000380">
    <property type="entry name" value="Topo_IA"/>
</dbReference>
<dbReference type="NCBIfam" id="TIGR01051">
    <property type="entry name" value="topA_bact"/>
    <property type="match status" value="1"/>
</dbReference>
<dbReference type="Pfam" id="PF01131">
    <property type="entry name" value="Topoisom_bac"/>
    <property type="match status" value="1"/>
</dbReference>
<protein>
    <recommendedName>
        <fullName evidence="10">DNA topoisomerase 1</fullName>
        <ecNumber evidence="10">5.6.2.1</ecNumber>
    </recommendedName>
    <alternativeName>
        <fullName evidence="10">DNA topoisomerase I</fullName>
    </alternativeName>
</protein>
<evidence type="ECO:0000256" key="5">
    <source>
        <dbReference type="ARBA" id="ARBA00022833"/>
    </source>
</evidence>
<evidence type="ECO:0000256" key="10">
    <source>
        <dbReference type="HAMAP-Rule" id="MF_00952"/>
    </source>
</evidence>
<dbReference type="Gene3D" id="1.10.290.10">
    <property type="entry name" value="Topoisomerase I, domain 4"/>
    <property type="match status" value="1"/>
</dbReference>
<evidence type="ECO:0000313" key="13">
    <source>
        <dbReference type="EMBL" id="ERP39323.1"/>
    </source>
</evidence>
<dbReference type="InterPro" id="IPR013826">
    <property type="entry name" value="Topo_IA_cen_sub3"/>
</dbReference>
<accession>U7DCP0</accession>
<organism evidence="13 14">
    <name type="scientific">Chitinivibrio alkaliphilus ACht1</name>
    <dbReference type="NCBI Taxonomy" id="1313304"/>
    <lineage>
        <taxon>Bacteria</taxon>
        <taxon>Pseudomonadati</taxon>
        <taxon>Fibrobacterota</taxon>
        <taxon>Chitinivibrionia</taxon>
        <taxon>Chitinivibrionales</taxon>
        <taxon>Chitinivibrionaceae</taxon>
        <taxon>Chitinivibrio</taxon>
    </lineage>
</organism>
<dbReference type="InterPro" id="IPR013824">
    <property type="entry name" value="Topo_IA_cen_sub1"/>
</dbReference>
<dbReference type="PROSITE" id="PS00396">
    <property type="entry name" value="TOPO_IA_1"/>
    <property type="match status" value="1"/>
</dbReference>
<dbReference type="RefSeq" id="WP_022635683.1">
    <property type="nucleotide sequence ID" value="NZ_ASJR01000001.1"/>
</dbReference>
<dbReference type="STRING" id="1313304.CALK_0119"/>
<dbReference type="PANTHER" id="PTHR42785">
    <property type="entry name" value="DNA TOPOISOMERASE, TYPE IA, CORE"/>
    <property type="match status" value="1"/>
</dbReference>
<evidence type="ECO:0000256" key="2">
    <source>
        <dbReference type="ARBA" id="ARBA00009446"/>
    </source>
</evidence>
<dbReference type="Pfam" id="PF01751">
    <property type="entry name" value="Toprim"/>
    <property type="match status" value="1"/>
</dbReference>
<dbReference type="GO" id="GO:0006265">
    <property type="term" value="P:DNA topological change"/>
    <property type="evidence" value="ECO:0007669"/>
    <property type="project" value="UniProtKB-UniRule"/>
</dbReference>
<feature type="active site" description="O-(5'-phospho-DNA)-tyrosine intermediate" evidence="10">
    <location>
        <position position="298"/>
    </location>
</feature>
<dbReference type="GO" id="GO:0003917">
    <property type="term" value="F:DNA topoisomerase type I (single strand cut, ATP-independent) activity"/>
    <property type="evidence" value="ECO:0007669"/>
    <property type="project" value="UniProtKB-UniRule"/>
</dbReference>
<dbReference type="PANTHER" id="PTHR42785:SF1">
    <property type="entry name" value="DNA TOPOISOMERASE"/>
    <property type="match status" value="1"/>
</dbReference>
<dbReference type="InterPro" id="IPR005733">
    <property type="entry name" value="TopoI_bac-type"/>
</dbReference>
<keyword evidence="7 10" id="KW-0799">Topoisomerase</keyword>
<keyword evidence="14" id="KW-1185">Reference proteome</keyword>
<dbReference type="PROSITE" id="PS52039">
    <property type="entry name" value="TOPO_IA_2"/>
    <property type="match status" value="1"/>
</dbReference>
<dbReference type="InterPro" id="IPR003602">
    <property type="entry name" value="Topo_IA_DNA-bd_dom"/>
</dbReference>
<evidence type="ECO:0000256" key="8">
    <source>
        <dbReference type="ARBA" id="ARBA00023125"/>
    </source>
</evidence>
<dbReference type="GO" id="GO:0005694">
    <property type="term" value="C:chromosome"/>
    <property type="evidence" value="ECO:0007669"/>
    <property type="project" value="InterPro"/>
</dbReference>
<dbReference type="SMART" id="SM00437">
    <property type="entry name" value="TOP1Ac"/>
    <property type="match status" value="1"/>
</dbReference>
<feature type="site" description="Interaction with DNA" evidence="10">
    <location>
        <position position="33"/>
    </location>
</feature>
<dbReference type="InterPro" id="IPR013498">
    <property type="entry name" value="Topo_IA_Znf"/>
</dbReference>
<feature type="region of interest" description="Interaction with DNA" evidence="10">
    <location>
        <begin position="163"/>
        <end position="168"/>
    </location>
</feature>
<evidence type="ECO:0000256" key="9">
    <source>
        <dbReference type="ARBA" id="ARBA00023235"/>
    </source>
</evidence>
<sequence>MASNLVIVESPTKCKTIGRYLGKEFTVMATMGHIADLPVKKLGVDIENDFTPEYVVSRDKKKVVKELKEEVAHADTVFLAPDPDREGEAIAWHVARVLKCDPEKIKRIQFNEITKNAITDAISNPRTIDINRVNAQQARRILDRVVGYKISPLLWKVLYRGLSAGRVQSVALRIICEREDEIRAFVPEEYWTITAHCSFDSKDFQAQLHSIDGKKASLKNEEEAKAVLSSIEGKSLFVDKITKKEKRRNPYPPFITSTLQQDAARKYRFSASKTMMVAQQLYEGLSLGKKGTIGLITYMRTDSVRISNEALQRAKEFVDEKYPTAYHLKKPRQFGTSKKAQDAHEAIRPAHIAGDYSPEALEKYLNADQLKLYTLIWNRFIASQMAPARINSTKIDLTVDNKLFRATGSVIAFDGFLRIYEESKDSDGDSGQGGLLPDLVEKTSLPPKSIESNQHFTKPPARYSEALLVNQLEKLGIGRPSTYAQIIKTLSDRKYVELDKRRFFPTELGYKVKEILTGEFENIFNVSFTAEMEERLDTVETGEVDWVELLKSFYSTFSKQLDSVQEHLTELKKMNQEETDRLCPQCKEHNLIIRWSRNGKFLACPGFPSCKYAESLEQDYEESDEICDKCGSPMRIIKRGAGRFLGCSNYPTCKNIKSFSTGVPCPEEGCDGDVVERSSRRGKIFYGCSKYPDCKYVLWDKPVAKPCETCGFEHLVEKNSKKKGTFWQCPKCKAEYATHDGE</sequence>
<feature type="site" description="Interaction with DNA" evidence="10">
    <location>
        <position position="155"/>
    </location>
</feature>
<feature type="site" description="Interaction with DNA" evidence="10">
    <location>
        <position position="140"/>
    </location>
</feature>
<gene>
    <name evidence="10" type="primary">topA</name>
    <name evidence="13" type="ORF">CALK_0119</name>
</gene>
<comment type="similarity">
    <text evidence="2 10">Belongs to the type IA topoisomerase family.</text>
</comment>
<feature type="domain" description="Toprim" evidence="11">
    <location>
        <begin position="3"/>
        <end position="113"/>
    </location>
</feature>
<dbReference type="CDD" id="cd00186">
    <property type="entry name" value="TOP1Ac"/>
    <property type="match status" value="1"/>
</dbReference>
<keyword evidence="5" id="KW-0862">Zinc</keyword>
<dbReference type="Proteomes" id="UP000017148">
    <property type="component" value="Unassembled WGS sequence"/>
</dbReference>
<evidence type="ECO:0000256" key="1">
    <source>
        <dbReference type="ARBA" id="ARBA00000213"/>
    </source>
</evidence>
<name>U7DCP0_9BACT</name>
<dbReference type="GO" id="GO:0008270">
    <property type="term" value="F:zinc ion binding"/>
    <property type="evidence" value="ECO:0007669"/>
    <property type="project" value="UniProtKB-KW"/>
</dbReference>
<proteinExistence type="inferred from homology"/>
<dbReference type="InterPro" id="IPR023406">
    <property type="entry name" value="Topo_IA_AS"/>
</dbReference>
<reference evidence="13 14" key="1">
    <citation type="journal article" date="2013" name="Environ. Microbiol.">
        <title>Genome analysis of Chitinivibrio alkaliphilus gen. nov., sp. nov., a novel extremely haloalkaliphilic anaerobic chitinolytic bacterium from the candidate phylum Termite Group 3.</title>
        <authorList>
            <person name="Sorokin D.Y."/>
            <person name="Gumerov V.M."/>
            <person name="Rakitin A.L."/>
            <person name="Beletsky A.V."/>
            <person name="Damste J.S."/>
            <person name="Muyzer G."/>
            <person name="Mardanov A.V."/>
            <person name="Ravin N.V."/>
        </authorList>
    </citation>
    <scope>NUCLEOTIDE SEQUENCE [LARGE SCALE GENOMIC DNA]</scope>
    <source>
        <strain evidence="13 14">ACht1</strain>
    </source>
</reference>
<dbReference type="InterPro" id="IPR013825">
    <property type="entry name" value="Topo_IA_cen_sub2"/>
</dbReference>
<dbReference type="PRINTS" id="PR00417">
    <property type="entry name" value="PRTPISMRASEI"/>
</dbReference>
<comment type="catalytic activity">
    <reaction evidence="1 10">
        <text>ATP-independent breakage of single-stranded DNA, followed by passage and rejoining.</text>
        <dbReference type="EC" id="5.6.2.1"/>
    </reaction>
</comment>
<comment type="subunit">
    <text evidence="10">Monomer.</text>
</comment>
<dbReference type="Gene3D" id="1.10.460.10">
    <property type="entry name" value="Topoisomerase I, domain 2"/>
    <property type="match status" value="1"/>
</dbReference>
<dbReference type="OrthoDB" id="9804262at2"/>
<dbReference type="SMART" id="SM00436">
    <property type="entry name" value="TOP1Bc"/>
    <property type="match status" value="1"/>
</dbReference>
<dbReference type="SUPFAM" id="SSF56712">
    <property type="entry name" value="Prokaryotic type I DNA topoisomerase"/>
    <property type="match status" value="1"/>
</dbReference>
<dbReference type="HAMAP" id="MF_00952">
    <property type="entry name" value="Topoisom_1_prok"/>
    <property type="match status" value="1"/>
</dbReference>
<comment type="caution">
    <text evidence="13">The sequence shown here is derived from an EMBL/GenBank/DDBJ whole genome shotgun (WGS) entry which is preliminary data.</text>
</comment>
<keyword evidence="8 10" id="KW-0238">DNA-binding</keyword>
<dbReference type="Gene3D" id="3.40.50.140">
    <property type="match status" value="1"/>
</dbReference>
<dbReference type="InterPro" id="IPR028612">
    <property type="entry name" value="Topoisom_1_IA"/>
</dbReference>
<dbReference type="InterPro" id="IPR006171">
    <property type="entry name" value="TOPRIM_dom"/>
</dbReference>
<evidence type="ECO:0000256" key="4">
    <source>
        <dbReference type="ARBA" id="ARBA00022771"/>
    </source>
</evidence>
<feature type="site" description="Interaction with DNA" evidence="10">
    <location>
        <position position="493"/>
    </location>
</feature>
<dbReference type="SUPFAM" id="SSF57783">
    <property type="entry name" value="Zinc beta-ribbon"/>
    <property type="match status" value="2"/>
</dbReference>
<dbReference type="InterPro" id="IPR023405">
    <property type="entry name" value="Topo_IA_core_domain"/>
</dbReference>
<dbReference type="CDD" id="cd03363">
    <property type="entry name" value="TOPRIM_TopoIA_TopoI"/>
    <property type="match status" value="1"/>
</dbReference>
<evidence type="ECO:0000256" key="7">
    <source>
        <dbReference type="ARBA" id="ARBA00023029"/>
    </source>
</evidence>
<dbReference type="InterPro" id="IPR013497">
    <property type="entry name" value="Topo_IA_cen"/>
</dbReference>
<evidence type="ECO:0000259" key="12">
    <source>
        <dbReference type="PROSITE" id="PS52039"/>
    </source>
</evidence>